<evidence type="ECO:0000313" key="2">
    <source>
        <dbReference type="EMBL" id="MDH2387917.1"/>
    </source>
</evidence>
<dbReference type="PANTHER" id="PTHR43767:SF1">
    <property type="entry name" value="NONRIBOSOMAL PEPTIDE SYNTHASE PES1 (EUROFUNG)-RELATED"/>
    <property type="match status" value="1"/>
</dbReference>
<sequence>MLTSGATTPLRQDASPAELLAWHAVRTPHRTALVHPDGSRSSPDGRPGYTSVDYAAFAARVSACAAGLTRHGIGRGTRTALLVPPGADLLTLVCALLHLGAVPAVVDPGMGLGRMLDCLRRVDVEAFIGVPAAHAVRRLRPRALRSVRSTVTVGRRDGLNELVARGDRLPPAPPARLRPDEPALIAYTTGSTGPAKPVEITAGMLSGMAYGVERAHFTAELTRTLVTLPLMGVFDLAAGRTAVLPAMDMGRVGAADPAVLTDAIRRFDVNAMFASPAVLGPLSEHLAQTGVRLPSLRLAVSGGAPVSCALMGELRSALPDDARVFSTYGATEALPIALIESREALAGPAEGPAAGLGVCVGRPAPGLSVAVIEAGDAPIPHWTPELPVAAGEIGEIAVSGRAVSPRYFRSPRADAEHKIDDPVHGVRWHRTGDLGWVDGEGRIWFCGRKSQRVRTADGDLHTVRCEAVFNTHPRVRRTALVGVGPQGGQRPVLCVELMPGAGGDDWPRIEEELRALGASSPATKPVQDFLPHPGFPVDVRHNAKIRRELLAGWADERLTGKGRPTAADLALRAVPLAGWAYLVLWPLLPWEHPALTALWWADAFLSVVVHALQIPAALRAEQERATGRRPGATAALTMLFGATWWRRQGRAAQEAAG</sequence>
<feature type="domain" description="AMP-dependent synthetase/ligase" evidence="1">
    <location>
        <begin position="21"/>
        <end position="408"/>
    </location>
</feature>
<dbReference type="InterPro" id="IPR042099">
    <property type="entry name" value="ANL_N_sf"/>
</dbReference>
<dbReference type="Gene3D" id="3.40.50.12780">
    <property type="entry name" value="N-terminal domain of ligase-like"/>
    <property type="match status" value="1"/>
</dbReference>
<evidence type="ECO:0000259" key="1">
    <source>
        <dbReference type="Pfam" id="PF00501"/>
    </source>
</evidence>
<dbReference type="EMBL" id="JARWBG010000003">
    <property type="protein sequence ID" value="MDH2387917.1"/>
    <property type="molecule type" value="Genomic_DNA"/>
</dbReference>
<organism evidence="2 3">
    <name type="scientific">Streptomyces chengmaiensis</name>
    <dbReference type="NCBI Taxonomy" id="3040919"/>
    <lineage>
        <taxon>Bacteria</taxon>
        <taxon>Bacillati</taxon>
        <taxon>Actinomycetota</taxon>
        <taxon>Actinomycetes</taxon>
        <taxon>Kitasatosporales</taxon>
        <taxon>Streptomycetaceae</taxon>
        <taxon>Streptomyces</taxon>
    </lineage>
</organism>
<protein>
    <submittedName>
        <fullName evidence="2">Fatty acid CoA ligase family protein</fullName>
    </submittedName>
</protein>
<dbReference type="PROSITE" id="PS00455">
    <property type="entry name" value="AMP_BINDING"/>
    <property type="match status" value="1"/>
</dbReference>
<dbReference type="SUPFAM" id="SSF56801">
    <property type="entry name" value="Acetyl-CoA synthetase-like"/>
    <property type="match status" value="1"/>
</dbReference>
<dbReference type="InterPro" id="IPR050237">
    <property type="entry name" value="ATP-dep_AMP-bd_enzyme"/>
</dbReference>
<gene>
    <name evidence="2" type="ORF">QCN29_03755</name>
</gene>
<reference evidence="2 3" key="1">
    <citation type="submission" date="2023-04" db="EMBL/GenBank/DDBJ databases">
        <title>Streptomyces chengmaiensis sp. nov. isolated from the stem of mangrove plant in Hainan.</title>
        <authorList>
            <person name="Huang X."/>
            <person name="Zhou S."/>
            <person name="Chu X."/>
            <person name="Xie Y."/>
            <person name="Lin Y."/>
        </authorList>
    </citation>
    <scope>NUCLEOTIDE SEQUENCE [LARGE SCALE GENOMIC DNA]</scope>
    <source>
        <strain evidence="2 3">HNM0663</strain>
    </source>
</reference>
<dbReference type="GO" id="GO:0016874">
    <property type="term" value="F:ligase activity"/>
    <property type="evidence" value="ECO:0007669"/>
    <property type="project" value="UniProtKB-KW"/>
</dbReference>
<dbReference type="PANTHER" id="PTHR43767">
    <property type="entry name" value="LONG-CHAIN-FATTY-ACID--COA LIGASE"/>
    <property type="match status" value="1"/>
</dbReference>
<keyword evidence="3" id="KW-1185">Reference proteome</keyword>
<dbReference type="RefSeq" id="WP_279926227.1">
    <property type="nucleotide sequence ID" value="NZ_JARWBG010000003.1"/>
</dbReference>
<dbReference type="Pfam" id="PF00501">
    <property type="entry name" value="AMP-binding"/>
    <property type="match status" value="1"/>
</dbReference>
<proteinExistence type="predicted"/>
<comment type="caution">
    <text evidence="2">The sequence shown here is derived from an EMBL/GenBank/DDBJ whole genome shotgun (WGS) entry which is preliminary data.</text>
</comment>
<accession>A0ABT6HHZ9</accession>
<name>A0ABT6HHZ9_9ACTN</name>
<dbReference type="NCBIfam" id="NF006754">
    <property type="entry name" value="PRK09274.1"/>
    <property type="match status" value="1"/>
</dbReference>
<keyword evidence="2" id="KW-0436">Ligase</keyword>
<dbReference type="InterPro" id="IPR020845">
    <property type="entry name" value="AMP-binding_CS"/>
</dbReference>
<dbReference type="InterPro" id="IPR045851">
    <property type="entry name" value="AMP-bd_C_sf"/>
</dbReference>
<dbReference type="Proteomes" id="UP001223144">
    <property type="component" value="Unassembled WGS sequence"/>
</dbReference>
<dbReference type="Gene3D" id="3.30.300.30">
    <property type="match status" value="1"/>
</dbReference>
<evidence type="ECO:0000313" key="3">
    <source>
        <dbReference type="Proteomes" id="UP001223144"/>
    </source>
</evidence>
<dbReference type="InterPro" id="IPR000873">
    <property type="entry name" value="AMP-dep_synth/lig_dom"/>
</dbReference>